<dbReference type="GO" id="GO:0016491">
    <property type="term" value="F:oxidoreductase activity"/>
    <property type="evidence" value="ECO:0007669"/>
    <property type="project" value="UniProtKB-KW"/>
</dbReference>
<dbReference type="Gene3D" id="3.40.50.720">
    <property type="entry name" value="NAD(P)-binding Rossmann-like Domain"/>
    <property type="match status" value="1"/>
</dbReference>
<gene>
    <name evidence="10" type="ORF">FCC1311_049941</name>
</gene>
<reference evidence="10 11" key="1">
    <citation type="submission" date="2017-12" db="EMBL/GenBank/DDBJ databases">
        <title>Sequencing, de novo assembly and annotation of complete genome of a new Thraustochytrid species, strain FCC1311.</title>
        <authorList>
            <person name="Sedici K."/>
            <person name="Godart F."/>
            <person name="Aiese Cigliano R."/>
            <person name="Sanseverino W."/>
            <person name="Barakat M."/>
            <person name="Ortet P."/>
            <person name="Marechal E."/>
            <person name="Cagnac O."/>
            <person name="Amato A."/>
        </authorList>
    </citation>
    <scope>NUCLEOTIDE SEQUENCE [LARGE SCALE GENOMIC DNA]</scope>
</reference>
<dbReference type="InterPro" id="IPR036291">
    <property type="entry name" value="NAD(P)-bd_dom_sf"/>
</dbReference>
<sequence length="308" mass="32971">MSETLRYDGKVAVVTGAGNGLGRAYALLLGSRGAKVVVNDLGGSTHGEGASTNAADKVVEEIKSAGGEAVANYDSVEYGDKIIKTALDAFGRVDIVINNAGILRDVAFHKMTQKDWDLIYTVHLKGTYAVTKAAWETMRKQQFGRVINVASAAGLYGNFGQANYSAAKLGILGLTKTLAREGASKNIKVNCIAPLAGSRMTATVMPQEMVDALRPEFVAPVVAYLSHDSCESSGQVYELGAGWVAELRWQRAKGGFLPFGDASPEAVAKVWEKVTDYDDEPEYPESTQDSFGPVMGNLERYKEASSKL</sequence>
<dbReference type="PANTHER" id="PTHR45024">
    <property type="entry name" value="DEHYDROGENASES, SHORT CHAIN"/>
    <property type="match status" value="1"/>
</dbReference>
<comment type="subcellular location">
    <subcellularLocation>
        <location evidence="1">Peroxisome</location>
    </subcellularLocation>
</comment>
<name>A0A2R5GSW3_9STRA</name>
<comment type="caution">
    <text evidence="10">The sequence shown here is derived from an EMBL/GenBank/DDBJ whole genome shotgun (WGS) entry which is preliminary data.</text>
</comment>
<keyword evidence="7" id="KW-0576">Peroxisome</keyword>
<comment type="similarity">
    <text evidence="3 8">Belongs to the short-chain dehydrogenases/reductases (SDR) family.</text>
</comment>
<dbReference type="InParanoid" id="A0A2R5GSW3"/>
<evidence type="ECO:0000313" key="11">
    <source>
        <dbReference type="Proteomes" id="UP000241890"/>
    </source>
</evidence>
<dbReference type="PANTHER" id="PTHR45024:SF2">
    <property type="entry name" value="SCP2 DOMAIN-CONTAINING PROTEIN"/>
    <property type="match status" value="1"/>
</dbReference>
<dbReference type="InterPro" id="IPR051687">
    <property type="entry name" value="Peroxisomal_Beta-Oxidation"/>
</dbReference>
<dbReference type="PROSITE" id="PS00061">
    <property type="entry name" value="ADH_SHORT"/>
    <property type="match status" value="1"/>
</dbReference>
<dbReference type="InterPro" id="IPR057326">
    <property type="entry name" value="KR_dom"/>
</dbReference>
<evidence type="ECO:0000259" key="9">
    <source>
        <dbReference type="SMART" id="SM00822"/>
    </source>
</evidence>
<dbReference type="PRINTS" id="PR00080">
    <property type="entry name" value="SDRFAMILY"/>
</dbReference>
<protein>
    <submittedName>
        <fullName evidence="10">Peroxisomal multifunctional enzyme type 2</fullName>
    </submittedName>
</protein>
<accession>A0A2R5GSW3</accession>
<dbReference type="OrthoDB" id="3592703at2759"/>
<evidence type="ECO:0000256" key="4">
    <source>
        <dbReference type="ARBA" id="ARBA00022832"/>
    </source>
</evidence>
<dbReference type="GO" id="GO:0005777">
    <property type="term" value="C:peroxisome"/>
    <property type="evidence" value="ECO:0007669"/>
    <property type="project" value="UniProtKB-SubCell"/>
</dbReference>
<keyword evidence="11" id="KW-1185">Reference proteome</keyword>
<dbReference type="InterPro" id="IPR002347">
    <property type="entry name" value="SDR_fam"/>
</dbReference>
<evidence type="ECO:0000256" key="7">
    <source>
        <dbReference type="ARBA" id="ARBA00023140"/>
    </source>
</evidence>
<feature type="domain" description="Ketoreductase" evidence="9">
    <location>
        <begin position="10"/>
        <end position="198"/>
    </location>
</feature>
<evidence type="ECO:0000256" key="1">
    <source>
        <dbReference type="ARBA" id="ARBA00004275"/>
    </source>
</evidence>
<dbReference type="InterPro" id="IPR020904">
    <property type="entry name" value="Sc_DH/Rdtase_CS"/>
</dbReference>
<evidence type="ECO:0000256" key="2">
    <source>
        <dbReference type="ARBA" id="ARBA00005005"/>
    </source>
</evidence>
<organism evidence="10 11">
    <name type="scientific">Hondaea fermentalgiana</name>
    <dbReference type="NCBI Taxonomy" id="2315210"/>
    <lineage>
        <taxon>Eukaryota</taxon>
        <taxon>Sar</taxon>
        <taxon>Stramenopiles</taxon>
        <taxon>Bigyra</taxon>
        <taxon>Labyrinthulomycetes</taxon>
        <taxon>Thraustochytrida</taxon>
        <taxon>Thraustochytriidae</taxon>
        <taxon>Hondaea</taxon>
    </lineage>
</organism>
<comment type="pathway">
    <text evidence="2">Lipid metabolism; fatty acid beta-oxidation.</text>
</comment>
<dbReference type="Pfam" id="PF00106">
    <property type="entry name" value="adh_short"/>
    <property type="match status" value="1"/>
</dbReference>
<proteinExistence type="inferred from homology"/>
<keyword evidence="4" id="KW-0276">Fatty acid metabolism</keyword>
<dbReference type="EMBL" id="BEYU01000176">
    <property type="protein sequence ID" value="GBG33967.1"/>
    <property type="molecule type" value="Genomic_DNA"/>
</dbReference>
<evidence type="ECO:0000256" key="3">
    <source>
        <dbReference type="ARBA" id="ARBA00006484"/>
    </source>
</evidence>
<dbReference type="PRINTS" id="PR00081">
    <property type="entry name" value="GDHRDH"/>
</dbReference>
<dbReference type="GO" id="GO:0006631">
    <property type="term" value="P:fatty acid metabolic process"/>
    <property type="evidence" value="ECO:0007669"/>
    <property type="project" value="UniProtKB-KW"/>
</dbReference>
<dbReference type="SUPFAM" id="SSF51735">
    <property type="entry name" value="NAD(P)-binding Rossmann-fold domains"/>
    <property type="match status" value="1"/>
</dbReference>
<evidence type="ECO:0000256" key="6">
    <source>
        <dbReference type="ARBA" id="ARBA00023098"/>
    </source>
</evidence>
<dbReference type="Proteomes" id="UP000241890">
    <property type="component" value="Unassembled WGS sequence"/>
</dbReference>
<keyword evidence="5" id="KW-0560">Oxidoreductase</keyword>
<evidence type="ECO:0000313" key="10">
    <source>
        <dbReference type="EMBL" id="GBG33967.1"/>
    </source>
</evidence>
<dbReference type="AlphaFoldDB" id="A0A2R5GSW3"/>
<dbReference type="Gene3D" id="1.10.287.4290">
    <property type="match status" value="1"/>
</dbReference>
<dbReference type="FunFam" id="3.40.50.720:FF:000185">
    <property type="entry name" value="peroxisomal multifunctional enzyme type 2"/>
    <property type="match status" value="1"/>
</dbReference>
<evidence type="ECO:0000256" key="5">
    <source>
        <dbReference type="ARBA" id="ARBA00023002"/>
    </source>
</evidence>
<evidence type="ECO:0000256" key="8">
    <source>
        <dbReference type="RuleBase" id="RU000363"/>
    </source>
</evidence>
<dbReference type="CDD" id="cd05353">
    <property type="entry name" value="hydroxyacyl-CoA-like_DH_SDR_c-like"/>
    <property type="match status" value="1"/>
</dbReference>
<keyword evidence="6" id="KW-0443">Lipid metabolism</keyword>
<dbReference type="SMART" id="SM00822">
    <property type="entry name" value="PKS_KR"/>
    <property type="match status" value="1"/>
</dbReference>